<feature type="transmembrane region" description="Helical" evidence="1">
    <location>
        <begin position="89"/>
        <end position="109"/>
    </location>
</feature>
<proteinExistence type="predicted"/>
<evidence type="ECO:0000313" key="3">
    <source>
        <dbReference type="EMBL" id="MFC6207454.1"/>
    </source>
</evidence>
<dbReference type="Proteomes" id="UP001596254">
    <property type="component" value="Unassembled WGS sequence"/>
</dbReference>
<feature type="transmembrane region" description="Helical" evidence="1">
    <location>
        <begin position="175"/>
        <end position="199"/>
    </location>
</feature>
<reference evidence="4" key="1">
    <citation type="journal article" date="2019" name="Int. J. Syst. Evol. Microbiol.">
        <title>The Global Catalogue of Microorganisms (GCM) 10K type strain sequencing project: providing services to taxonomists for standard genome sequencing and annotation.</title>
        <authorList>
            <consortium name="The Broad Institute Genomics Platform"/>
            <consortium name="The Broad Institute Genome Sequencing Center for Infectious Disease"/>
            <person name="Wu L."/>
            <person name="Ma J."/>
        </authorList>
    </citation>
    <scope>NUCLEOTIDE SEQUENCE [LARGE SCALE GENOMIC DNA]</scope>
    <source>
        <strain evidence="4">CCM 8905</strain>
    </source>
</reference>
<protein>
    <submittedName>
        <fullName evidence="3">Glycerophosphodiester phosphodiesterase</fullName>
    </submittedName>
</protein>
<evidence type="ECO:0000313" key="4">
    <source>
        <dbReference type="Proteomes" id="UP001596254"/>
    </source>
</evidence>
<dbReference type="PANTHER" id="PTHR46211">
    <property type="entry name" value="GLYCEROPHOSPHORYL DIESTER PHOSPHODIESTERASE"/>
    <property type="match status" value="1"/>
</dbReference>
<comment type="caution">
    <text evidence="3">The sequence shown here is derived from an EMBL/GenBank/DDBJ whole genome shotgun (WGS) entry which is preliminary data.</text>
</comment>
<dbReference type="PANTHER" id="PTHR46211:SF8">
    <property type="entry name" value="PHOSPHODIESTERASE"/>
    <property type="match status" value="1"/>
</dbReference>
<keyword evidence="1" id="KW-1133">Transmembrane helix</keyword>
<dbReference type="SUPFAM" id="SSF51695">
    <property type="entry name" value="PLC-like phosphodiesterases"/>
    <property type="match status" value="1"/>
</dbReference>
<dbReference type="RefSeq" id="WP_225426622.1">
    <property type="nucleotide sequence ID" value="NZ_JBHSSK010000022.1"/>
</dbReference>
<name>A0ABW1SSR5_9LACO</name>
<gene>
    <name evidence="3" type="ORF">ACFP1G_08165</name>
</gene>
<evidence type="ECO:0000259" key="2">
    <source>
        <dbReference type="PROSITE" id="PS51704"/>
    </source>
</evidence>
<sequence>MHKWWQELRRSWRFGLMNPGLLSGWLGVALGGLSLRLVGQLPNTGWLAMAMVILTGVLVAGQLTRLALGLVTGRLPRWRLTGHLVAKYWLRWVSGLLALAVLALPFGMWGLGSQFLVHLTLPADWINFVGLNRRTVLTVVALIYCGLAGYFLLWGPVHFHHVLPIGSRPGTVKQMATGLGVSALISGLWLMGSEVLVVINRDLAVSRGVACWLVSGSLAVVLLGYLIGVGLLTVTLVWCWCGQPVISGQVKPTARPWLQVSLVLLVGVAIGGVAWQTVRQQPQFVRTLTISHRGVDQGVGVQNTLGALRHVQHHHPDYVEMDLHETRDHRWIVLHDENLRALAKQNVTPHQVTLAQLERLVVHENGYQDHLVGWPTYLRTAERRHQKLLIEIKTTRQDSSGMVARFAKEYGSRLMADHDAVHSLDYRVVRQLRQRVPQLRVGYITPFNWVAPRSVPADFYSFQQISISHQFIQAAHRMGAPAYVWTPDSVSAMTRSWALGADGQITNEVSRLQRVLKEESWHANWAVLQNFIFSYA</sequence>
<dbReference type="EMBL" id="JBHSSK010000022">
    <property type="protein sequence ID" value="MFC6207454.1"/>
    <property type="molecule type" value="Genomic_DNA"/>
</dbReference>
<keyword evidence="4" id="KW-1185">Reference proteome</keyword>
<feature type="transmembrane region" description="Helical" evidence="1">
    <location>
        <begin position="211"/>
        <end position="238"/>
    </location>
</feature>
<feature type="transmembrane region" description="Helical" evidence="1">
    <location>
        <begin position="45"/>
        <end position="68"/>
    </location>
</feature>
<dbReference type="Pfam" id="PF03009">
    <property type="entry name" value="GDPD"/>
    <property type="match status" value="1"/>
</dbReference>
<dbReference type="InterPro" id="IPR030395">
    <property type="entry name" value="GP_PDE_dom"/>
</dbReference>
<feature type="transmembrane region" description="Helical" evidence="1">
    <location>
        <begin position="136"/>
        <end position="155"/>
    </location>
</feature>
<dbReference type="InterPro" id="IPR017946">
    <property type="entry name" value="PLC-like_Pdiesterase_TIM-brl"/>
</dbReference>
<evidence type="ECO:0000256" key="1">
    <source>
        <dbReference type="SAM" id="Phobius"/>
    </source>
</evidence>
<accession>A0ABW1SSR5</accession>
<keyword evidence="1" id="KW-0472">Membrane</keyword>
<dbReference type="Gene3D" id="3.20.20.190">
    <property type="entry name" value="Phosphatidylinositol (PI) phosphodiesterase"/>
    <property type="match status" value="1"/>
</dbReference>
<dbReference type="PROSITE" id="PS51704">
    <property type="entry name" value="GP_PDE"/>
    <property type="match status" value="1"/>
</dbReference>
<dbReference type="CDD" id="cd08579">
    <property type="entry name" value="GDPD_memb_like"/>
    <property type="match status" value="1"/>
</dbReference>
<feature type="transmembrane region" description="Helical" evidence="1">
    <location>
        <begin position="258"/>
        <end position="278"/>
    </location>
</feature>
<feature type="domain" description="GP-PDE" evidence="2">
    <location>
        <begin position="287"/>
        <end position="516"/>
    </location>
</feature>
<keyword evidence="1" id="KW-0812">Transmembrane</keyword>
<organism evidence="3 4">
    <name type="scientific">Levilactobacillus tongjiangensis</name>
    <dbReference type="NCBI Taxonomy" id="2486023"/>
    <lineage>
        <taxon>Bacteria</taxon>
        <taxon>Bacillati</taxon>
        <taxon>Bacillota</taxon>
        <taxon>Bacilli</taxon>
        <taxon>Lactobacillales</taxon>
        <taxon>Lactobacillaceae</taxon>
        <taxon>Levilactobacillus</taxon>
    </lineage>
</organism>